<organism evidence="1 2">
    <name type="scientific">Elysia crispata</name>
    <name type="common">lettuce slug</name>
    <dbReference type="NCBI Taxonomy" id="231223"/>
    <lineage>
        <taxon>Eukaryota</taxon>
        <taxon>Metazoa</taxon>
        <taxon>Spiralia</taxon>
        <taxon>Lophotrochozoa</taxon>
        <taxon>Mollusca</taxon>
        <taxon>Gastropoda</taxon>
        <taxon>Heterobranchia</taxon>
        <taxon>Euthyneura</taxon>
        <taxon>Panpulmonata</taxon>
        <taxon>Sacoglossa</taxon>
        <taxon>Placobranchoidea</taxon>
        <taxon>Plakobranchidae</taxon>
        <taxon>Elysia</taxon>
    </lineage>
</organism>
<protein>
    <submittedName>
        <fullName evidence="1">Uncharacterized protein</fullName>
    </submittedName>
</protein>
<sequence>MALSIQLNERLSIHQEKSDPFLCSQIHNTSTTVRKTFLSNKRAAEDPLKAIRPYKKKVRFEDSFDKASNASPTSFPFETRSLSSKPTQVTTLFKNTSQEMSYKIILGNSVMTVHNQPSQFSSKSAQNDTIFAEVGSEHLPNFHLLLDSV</sequence>
<dbReference type="Proteomes" id="UP001283361">
    <property type="component" value="Unassembled WGS sequence"/>
</dbReference>
<comment type="caution">
    <text evidence="1">The sequence shown here is derived from an EMBL/GenBank/DDBJ whole genome shotgun (WGS) entry which is preliminary data.</text>
</comment>
<keyword evidence="2" id="KW-1185">Reference proteome</keyword>
<evidence type="ECO:0000313" key="2">
    <source>
        <dbReference type="Proteomes" id="UP001283361"/>
    </source>
</evidence>
<dbReference type="EMBL" id="JAWDGP010008026">
    <property type="protein sequence ID" value="KAK3696966.1"/>
    <property type="molecule type" value="Genomic_DNA"/>
</dbReference>
<accession>A0AAE0XMV7</accession>
<evidence type="ECO:0000313" key="1">
    <source>
        <dbReference type="EMBL" id="KAK3696966.1"/>
    </source>
</evidence>
<proteinExistence type="predicted"/>
<gene>
    <name evidence="1" type="ORF">RRG08_023157</name>
</gene>
<name>A0AAE0XMV7_9GAST</name>
<reference evidence="1" key="1">
    <citation type="journal article" date="2023" name="G3 (Bethesda)">
        <title>A reference genome for the long-term kleptoplast-retaining sea slug Elysia crispata morphotype clarki.</title>
        <authorList>
            <person name="Eastman K.E."/>
            <person name="Pendleton A.L."/>
            <person name="Shaikh M.A."/>
            <person name="Suttiyut T."/>
            <person name="Ogas R."/>
            <person name="Tomko P."/>
            <person name="Gavelis G."/>
            <person name="Widhalm J.R."/>
            <person name="Wisecaver J.H."/>
        </authorList>
    </citation>
    <scope>NUCLEOTIDE SEQUENCE</scope>
    <source>
        <strain evidence="1">ECLA1</strain>
    </source>
</reference>
<dbReference type="AlphaFoldDB" id="A0AAE0XMV7"/>